<reference evidence="3" key="2">
    <citation type="submission" date="2018-07" db="EMBL/GenBank/DDBJ databases">
        <authorList>
            <person name="Quirk P.G."/>
            <person name="Krulwich T.A."/>
        </authorList>
    </citation>
    <scope>NUCLEOTIDE SEQUENCE</scope>
</reference>
<dbReference type="AlphaFoldDB" id="A0A336K6V9"/>
<accession>A0A336K6V9</accession>
<dbReference type="EMBL" id="UFQS01000128">
    <property type="protein sequence ID" value="SSX00211.1"/>
    <property type="molecule type" value="Genomic_DNA"/>
</dbReference>
<feature type="region of interest" description="Disordered" evidence="1">
    <location>
        <begin position="196"/>
        <end position="232"/>
    </location>
</feature>
<gene>
    <name evidence="2" type="primary">CSON001810</name>
</gene>
<sequence length="232" mass="27117">MKSNIFSVTIQCVTLINLLLFCVSAPRILSLTRCKFMQELQKLPNISLKEAAQWACVFNETATYTRFGDIFFDTHLHKKFQEHGTELHWSDGDFQVDCKISTKDHMCPDECMGTIIENLEDDLNCARFLGFNHWYKPEYQRCFNDKWINNIVLCTNAYIPLPAEPGNHEIERDKLVEVLQSLTELERRNLDEYFSQPHIEDESEIVPSRLESVSQTNQGEKTEVLEEGFRER</sequence>
<dbReference type="Gene3D" id="1.10.530.10">
    <property type="match status" value="1"/>
</dbReference>
<organism evidence="2">
    <name type="scientific">Culicoides sonorensis</name>
    <name type="common">Biting midge</name>
    <dbReference type="NCBI Taxonomy" id="179676"/>
    <lineage>
        <taxon>Eukaryota</taxon>
        <taxon>Metazoa</taxon>
        <taxon>Ecdysozoa</taxon>
        <taxon>Arthropoda</taxon>
        <taxon>Hexapoda</taxon>
        <taxon>Insecta</taxon>
        <taxon>Pterygota</taxon>
        <taxon>Neoptera</taxon>
        <taxon>Endopterygota</taxon>
        <taxon>Diptera</taxon>
        <taxon>Nematocera</taxon>
        <taxon>Chironomoidea</taxon>
        <taxon>Ceratopogonidae</taxon>
        <taxon>Ceratopogoninae</taxon>
        <taxon>Culicoides</taxon>
        <taxon>Monoculicoides</taxon>
    </lineage>
</organism>
<name>A0A336K6V9_CULSO</name>
<evidence type="ECO:0000313" key="3">
    <source>
        <dbReference type="EMBL" id="SSX20591.1"/>
    </source>
</evidence>
<dbReference type="VEuPathDB" id="VectorBase:CSON001810"/>
<reference evidence="2" key="1">
    <citation type="submission" date="2018-04" db="EMBL/GenBank/DDBJ databases">
        <authorList>
            <person name="Go L.Y."/>
            <person name="Mitchell J.A."/>
        </authorList>
    </citation>
    <scope>NUCLEOTIDE SEQUENCE</scope>
    <source>
        <tissue evidence="2">Whole organism</tissue>
    </source>
</reference>
<proteinExistence type="predicted"/>
<evidence type="ECO:0000313" key="2">
    <source>
        <dbReference type="EMBL" id="SSX00211.1"/>
    </source>
</evidence>
<feature type="compositionally biased region" description="Basic and acidic residues" evidence="1">
    <location>
        <begin position="220"/>
        <end position="232"/>
    </location>
</feature>
<dbReference type="EMBL" id="UFQT01000128">
    <property type="protein sequence ID" value="SSX20591.1"/>
    <property type="molecule type" value="Genomic_DNA"/>
</dbReference>
<evidence type="ECO:0000256" key="1">
    <source>
        <dbReference type="SAM" id="MobiDB-lite"/>
    </source>
</evidence>
<protein>
    <submittedName>
        <fullName evidence="2">CSON001810 protein</fullName>
    </submittedName>
</protein>